<dbReference type="InterPro" id="IPR018060">
    <property type="entry name" value="HTH_AraC"/>
</dbReference>
<feature type="domain" description="HTH araC/xylS-type" evidence="4">
    <location>
        <begin position="79"/>
        <end position="185"/>
    </location>
</feature>
<dbReference type="RefSeq" id="WP_243803345.1">
    <property type="nucleotide sequence ID" value="NZ_CP094672.1"/>
</dbReference>
<dbReference type="SUPFAM" id="SSF46689">
    <property type="entry name" value="Homeodomain-like"/>
    <property type="match status" value="1"/>
</dbReference>
<evidence type="ECO:0000259" key="4">
    <source>
        <dbReference type="PROSITE" id="PS01124"/>
    </source>
</evidence>
<evidence type="ECO:0000256" key="2">
    <source>
        <dbReference type="ARBA" id="ARBA00023125"/>
    </source>
</evidence>
<keyword evidence="5" id="KW-0614">Plasmid</keyword>
<name>A0ABY4D8J0_9BACT</name>
<dbReference type="EMBL" id="CP094672">
    <property type="protein sequence ID" value="UOG77504.1"/>
    <property type="molecule type" value="Genomic_DNA"/>
</dbReference>
<dbReference type="PROSITE" id="PS01124">
    <property type="entry name" value="HTH_ARAC_FAMILY_2"/>
    <property type="match status" value="1"/>
</dbReference>
<dbReference type="Proteomes" id="UP000831113">
    <property type="component" value="Plasmid unnamed3"/>
</dbReference>
<sequence>MASSPLFRVGANPVLFPPPEVVGRLRQTFEHLLTTLHSTYPHKHDLARAYVQVLLHEALQLAPIEVNERPGTAAVRLSRLFLDLLDRQFPRSSPAQPLLLRNANEFARQLAVHPNHLNKALKETTGKTTTAHIASKLLVEARALLRHSNWSLAEISYCLGFDYTTNFHNFFKRHTGQSPSQYRRQPVVLS</sequence>
<keyword evidence="6" id="KW-1185">Reference proteome</keyword>
<reference evidence="5 6" key="1">
    <citation type="submission" date="2022-03" db="EMBL/GenBank/DDBJ databases">
        <title>Hymenobactersp. isolated from the air.</title>
        <authorList>
            <person name="Won M."/>
            <person name="Kwon S.-W."/>
        </authorList>
    </citation>
    <scope>NUCLEOTIDE SEQUENCE [LARGE SCALE GENOMIC DNA]</scope>
    <source>
        <strain evidence="5 6">KACC 21982</strain>
        <plasmid evidence="5 6">unnamed3</plasmid>
    </source>
</reference>
<geneLocation type="plasmid" evidence="5 6">
    <name>unnamed3</name>
</geneLocation>
<keyword evidence="1" id="KW-0805">Transcription regulation</keyword>
<gene>
    <name evidence="5" type="ORF">MTX78_24045</name>
</gene>
<dbReference type="PANTHER" id="PTHR43280:SF32">
    <property type="entry name" value="TRANSCRIPTIONAL REGULATORY PROTEIN"/>
    <property type="match status" value="1"/>
</dbReference>
<keyword evidence="2" id="KW-0238">DNA-binding</keyword>
<accession>A0ABY4D8J0</accession>
<evidence type="ECO:0000313" key="5">
    <source>
        <dbReference type="EMBL" id="UOG77504.1"/>
    </source>
</evidence>
<dbReference type="InterPro" id="IPR009057">
    <property type="entry name" value="Homeodomain-like_sf"/>
</dbReference>
<protein>
    <submittedName>
        <fullName evidence="5">Helix-turn-helix transcriptional regulator</fullName>
    </submittedName>
</protein>
<dbReference type="SMART" id="SM00342">
    <property type="entry name" value="HTH_ARAC"/>
    <property type="match status" value="1"/>
</dbReference>
<dbReference type="Gene3D" id="1.10.10.60">
    <property type="entry name" value="Homeodomain-like"/>
    <property type="match status" value="1"/>
</dbReference>
<evidence type="ECO:0000256" key="1">
    <source>
        <dbReference type="ARBA" id="ARBA00023015"/>
    </source>
</evidence>
<evidence type="ECO:0000256" key="3">
    <source>
        <dbReference type="ARBA" id="ARBA00023163"/>
    </source>
</evidence>
<proteinExistence type="predicted"/>
<evidence type="ECO:0000313" key="6">
    <source>
        <dbReference type="Proteomes" id="UP000831113"/>
    </source>
</evidence>
<keyword evidence="3" id="KW-0804">Transcription</keyword>
<dbReference type="PANTHER" id="PTHR43280">
    <property type="entry name" value="ARAC-FAMILY TRANSCRIPTIONAL REGULATOR"/>
    <property type="match status" value="1"/>
</dbReference>
<organism evidence="5 6">
    <name type="scientific">Hymenobacter tibetensis</name>
    <dbReference type="NCBI Taxonomy" id="497967"/>
    <lineage>
        <taxon>Bacteria</taxon>
        <taxon>Pseudomonadati</taxon>
        <taxon>Bacteroidota</taxon>
        <taxon>Cytophagia</taxon>
        <taxon>Cytophagales</taxon>
        <taxon>Hymenobacteraceae</taxon>
        <taxon>Hymenobacter</taxon>
    </lineage>
</organism>
<dbReference type="Pfam" id="PF12833">
    <property type="entry name" value="HTH_18"/>
    <property type="match status" value="1"/>
</dbReference>